<reference evidence="4" key="2">
    <citation type="submission" date="2015-01" db="EMBL/GenBank/DDBJ databases">
        <title>Evolutionary Origins and Diversification of the Mycorrhizal Mutualists.</title>
        <authorList>
            <consortium name="DOE Joint Genome Institute"/>
            <consortium name="Mycorrhizal Genomics Consortium"/>
            <person name="Kohler A."/>
            <person name="Kuo A."/>
            <person name="Nagy L.G."/>
            <person name="Floudas D."/>
            <person name="Copeland A."/>
            <person name="Barry K.W."/>
            <person name="Cichocki N."/>
            <person name="Veneault-Fourrey C."/>
            <person name="LaButti K."/>
            <person name="Lindquist E.A."/>
            <person name="Lipzen A."/>
            <person name="Lundell T."/>
            <person name="Morin E."/>
            <person name="Murat C."/>
            <person name="Riley R."/>
            <person name="Ohm R."/>
            <person name="Sun H."/>
            <person name="Tunlid A."/>
            <person name="Henrissat B."/>
            <person name="Grigoriev I.V."/>
            <person name="Hibbett D.S."/>
            <person name="Martin F."/>
        </authorList>
    </citation>
    <scope>NUCLEOTIDE SEQUENCE [LARGE SCALE GENOMIC DNA]</scope>
    <source>
        <strain evidence="4">LaAM-08-1</strain>
    </source>
</reference>
<feature type="chain" id="PRO_5002222780" evidence="2">
    <location>
        <begin position="26"/>
        <end position="707"/>
    </location>
</feature>
<reference evidence="3 4" key="1">
    <citation type="submission" date="2014-04" db="EMBL/GenBank/DDBJ databases">
        <authorList>
            <consortium name="DOE Joint Genome Institute"/>
            <person name="Kuo A."/>
            <person name="Kohler A."/>
            <person name="Nagy L.G."/>
            <person name="Floudas D."/>
            <person name="Copeland A."/>
            <person name="Barry K.W."/>
            <person name="Cichocki N."/>
            <person name="Veneault-Fourrey C."/>
            <person name="LaButti K."/>
            <person name="Lindquist E.A."/>
            <person name="Lipzen A."/>
            <person name="Lundell T."/>
            <person name="Morin E."/>
            <person name="Murat C."/>
            <person name="Sun H."/>
            <person name="Tunlid A."/>
            <person name="Henrissat B."/>
            <person name="Grigoriev I.V."/>
            <person name="Hibbett D.S."/>
            <person name="Martin F."/>
            <person name="Nordberg H.P."/>
            <person name="Cantor M.N."/>
            <person name="Hua S.X."/>
        </authorList>
    </citation>
    <scope>NUCLEOTIDE SEQUENCE [LARGE SCALE GENOMIC DNA]</scope>
    <source>
        <strain evidence="3 4">LaAM-08-1</strain>
    </source>
</reference>
<dbReference type="AlphaFoldDB" id="A0A0C9XDV6"/>
<feature type="compositionally biased region" description="Low complexity" evidence="1">
    <location>
        <begin position="220"/>
        <end position="243"/>
    </location>
</feature>
<organism evidence="3 4">
    <name type="scientific">Laccaria amethystina LaAM-08-1</name>
    <dbReference type="NCBI Taxonomy" id="1095629"/>
    <lineage>
        <taxon>Eukaryota</taxon>
        <taxon>Fungi</taxon>
        <taxon>Dikarya</taxon>
        <taxon>Basidiomycota</taxon>
        <taxon>Agaricomycotina</taxon>
        <taxon>Agaricomycetes</taxon>
        <taxon>Agaricomycetidae</taxon>
        <taxon>Agaricales</taxon>
        <taxon>Agaricineae</taxon>
        <taxon>Hydnangiaceae</taxon>
        <taxon>Laccaria</taxon>
    </lineage>
</organism>
<evidence type="ECO:0000313" key="3">
    <source>
        <dbReference type="EMBL" id="KIK03021.1"/>
    </source>
</evidence>
<dbReference type="OrthoDB" id="3071704at2759"/>
<gene>
    <name evidence="3" type="ORF">K443DRAFT_95930</name>
</gene>
<feature type="region of interest" description="Disordered" evidence="1">
    <location>
        <begin position="199"/>
        <end position="255"/>
    </location>
</feature>
<accession>A0A0C9XDV6</accession>
<feature type="compositionally biased region" description="Polar residues" evidence="1">
    <location>
        <begin position="475"/>
        <end position="487"/>
    </location>
</feature>
<feature type="region of interest" description="Disordered" evidence="1">
    <location>
        <begin position="463"/>
        <end position="489"/>
    </location>
</feature>
<feature type="signal peptide" evidence="2">
    <location>
        <begin position="1"/>
        <end position="25"/>
    </location>
</feature>
<keyword evidence="4" id="KW-1185">Reference proteome</keyword>
<dbReference type="EMBL" id="KN838585">
    <property type="protein sequence ID" value="KIK03021.1"/>
    <property type="molecule type" value="Genomic_DNA"/>
</dbReference>
<evidence type="ECO:0000313" key="4">
    <source>
        <dbReference type="Proteomes" id="UP000054477"/>
    </source>
</evidence>
<sequence length="707" mass="76119">MGLVAVLQSIWAFLAALFVIRTLQSSPPLPTAIPLKPRNGPPQTPRRQPPHEYCSLGPNQLGSWRIQKEQFMRNPSLTASPKQRTRPQNLIVTPPAFRLPSLTAVDDWNARVDGGTYQISTLHPRQPLPAVIITPCTPEKKPAFTASLFSSASSTPQPPKIAQPVFVVNPGPEDDDEDIALKRVMEDLECALIQRDKEDVNPFDLSPSTNSSSKDPDPPSFNISHSLQISSSKQSQEDSSACSTPPDDASWDVPWESSPGKAIKVKYATSTPPLSWSLGLGLGSVITQQEQDPFANPENLKSRRTSAPYTDLFDLDMYLEASLGIDLGVCSLEMESENPFEDTFAIEPEPEPVVVVVSPENAAVAVPMNRFVERERERERDVYRPSGYTRSPRFRFSVDENGSPVPLATQDSKRLVDNVRAELAFVDDENGDDDEEGGGGDGDTSEISVPALKARLREACRKSSGAGETAYRDLATSQRKSMPSMLTGSPRAGLVAHSSLAATPLASLIVSQSALRPSSRLLRDITNTMTTSTSSSSTSTLGSVQVASESMVQNPISAVTQKNPIESETRNPIIAPVKSTTTKTRNAMARFGRDIANIVVDDSAGSFSLGGGNATAAGGGGENVTMGSVYSGENTMGSVYSGENTMGSVYSGENTTGSTYGGENTTYSDEAIARAIKARVKQACDNFSKSVWVEECDTVQSWEPVPF</sequence>
<dbReference type="Proteomes" id="UP000054477">
    <property type="component" value="Unassembled WGS sequence"/>
</dbReference>
<feature type="compositionally biased region" description="Acidic residues" evidence="1">
    <location>
        <begin position="425"/>
        <end position="438"/>
    </location>
</feature>
<name>A0A0C9XDV6_9AGAR</name>
<feature type="region of interest" description="Disordered" evidence="1">
    <location>
        <begin position="424"/>
        <end position="447"/>
    </location>
</feature>
<evidence type="ECO:0000256" key="1">
    <source>
        <dbReference type="SAM" id="MobiDB-lite"/>
    </source>
</evidence>
<keyword evidence="2" id="KW-0732">Signal</keyword>
<feature type="region of interest" description="Disordered" evidence="1">
    <location>
        <begin position="149"/>
        <end position="174"/>
    </location>
</feature>
<proteinExistence type="predicted"/>
<dbReference type="HOGENOM" id="CLU_375547_0_0_1"/>
<feature type="region of interest" description="Disordered" evidence="1">
    <location>
        <begin position="29"/>
        <end position="51"/>
    </location>
</feature>
<protein>
    <submittedName>
        <fullName evidence="3">Uncharacterized protein</fullName>
    </submittedName>
</protein>
<evidence type="ECO:0000256" key="2">
    <source>
        <dbReference type="SAM" id="SignalP"/>
    </source>
</evidence>